<dbReference type="Pfam" id="PF03770">
    <property type="entry name" value="IPK"/>
    <property type="match status" value="1"/>
</dbReference>
<proteinExistence type="inferred from homology"/>
<evidence type="ECO:0000313" key="10">
    <source>
        <dbReference type="Proteomes" id="UP001501940"/>
    </source>
</evidence>
<dbReference type="Gene3D" id="3.30.470.160">
    <property type="entry name" value="Inositol polyphosphate kinase"/>
    <property type="match status" value="1"/>
</dbReference>
<dbReference type="AlphaFoldDB" id="A0AAQ6AJC3"/>
<evidence type="ECO:0000256" key="8">
    <source>
        <dbReference type="SAM" id="MobiDB-lite"/>
    </source>
</evidence>
<evidence type="ECO:0000313" key="9">
    <source>
        <dbReference type="Ensembl" id="ENSAOCP00000077319.1"/>
    </source>
</evidence>
<dbReference type="FunFam" id="3.30.470.160:FF:000001">
    <property type="entry name" value="Kinase"/>
    <property type="match status" value="1"/>
</dbReference>
<evidence type="ECO:0000256" key="5">
    <source>
        <dbReference type="ARBA" id="ARBA00022840"/>
    </source>
</evidence>
<dbReference type="GO" id="GO:0008440">
    <property type="term" value="F:inositol-1,4,5-trisphosphate 3-kinase activity"/>
    <property type="evidence" value="ECO:0007669"/>
    <property type="project" value="UniProtKB-EC"/>
</dbReference>
<dbReference type="Proteomes" id="UP001501940">
    <property type="component" value="Chromosome 13"/>
</dbReference>
<comment type="catalytic activity">
    <reaction evidence="6">
        <text>1D-myo-inositol 1,4,5-trisphosphate + ATP = 1D-myo-inositol 1,3,4,5-tetrakisphosphate + ADP + H(+)</text>
        <dbReference type="Rhea" id="RHEA:11020"/>
        <dbReference type="ChEBI" id="CHEBI:15378"/>
        <dbReference type="ChEBI" id="CHEBI:30616"/>
        <dbReference type="ChEBI" id="CHEBI:57895"/>
        <dbReference type="ChEBI" id="CHEBI:203600"/>
        <dbReference type="ChEBI" id="CHEBI:456216"/>
        <dbReference type="EC" id="2.7.1.127"/>
    </reaction>
    <physiologicalReaction direction="left-to-right" evidence="6">
        <dbReference type="Rhea" id="RHEA:11021"/>
    </physiologicalReaction>
</comment>
<reference evidence="9" key="3">
    <citation type="submission" date="2025-09" db="UniProtKB">
        <authorList>
            <consortium name="Ensembl"/>
        </authorList>
    </citation>
    <scope>IDENTIFICATION</scope>
</reference>
<feature type="compositionally biased region" description="Acidic residues" evidence="8">
    <location>
        <begin position="77"/>
        <end position="88"/>
    </location>
</feature>
<dbReference type="InterPro" id="IPR005522">
    <property type="entry name" value="IPK"/>
</dbReference>
<dbReference type="GO" id="GO:0032958">
    <property type="term" value="P:inositol phosphate biosynthetic process"/>
    <property type="evidence" value="ECO:0007669"/>
    <property type="project" value="InterPro"/>
</dbReference>
<evidence type="ECO:0000256" key="1">
    <source>
        <dbReference type="ARBA" id="ARBA00007374"/>
    </source>
</evidence>
<evidence type="ECO:0000256" key="3">
    <source>
        <dbReference type="ARBA" id="ARBA00022741"/>
    </source>
</evidence>
<feature type="compositionally biased region" description="Basic and acidic residues" evidence="8">
    <location>
        <begin position="141"/>
        <end position="195"/>
    </location>
</feature>
<evidence type="ECO:0000256" key="2">
    <source>
        <dbReference type="ARBA" id="ARBA00022679"/>
    </source>
</evidence>
<comment type="similarity">
    <text evidence="1 7">Belongs to the inositol phosphokinase (IPK) family.</text>
</comment>
<organism evidence="9 10">
    <name type="scientific">Amphiprion ocellaris</name>
    <name type="common">Clown anemonefish</name>
    <dbReference type="NCBI Taxonomy" id="80972"/>
    <lineage>
        <taxon>Eukaryota</taxon>
        <taxon>Metazoa</taxon>
        <taxon>Chordata</taxon>
        <taxon>Craniata</taxon>
        <taxon>Vertebrata</taxon>
        <taxon>Euteleostomi</taxon>
        <taxon>Actinopterygii</taxon>
        <taxon>Neopterygii</taxon>
        <taxon>Teleostei</taxon>
        <taxon>Neoteleostei</taxon>
        <taxon>Acanthomorphata</taxon>
        <taxon>Ovalentaria</taxon>
        <taxon>Pomacentridae</taxon>
        <taxon>Amphiprion</taxon>
    </lineage>
</organism>
<dbReference type="PANTHER" id="PTHR12400">
    <property type="entry name" value="INOSITOL POLYPHOSPHATE KINASE"/>
    <property type="match status" value="1"/>
</dbReference>
<dbReference type="GO" id="GO:0046854">
    <property type="term" value="P:phosphatidylinositol phosphate biosynthetic process"/>
    <property type="evidence" value="ECO:0007669"/>
    <property type="project" value="TreeGrafter"/>
</dbReference>
<dbReference type="SUPFAM" id="SSF56104">
    <property type="entry name" value="SAICAR synthase-like"/>
    <property type="match status" value="1"/>
</dbReference>
<feature type="compositionally biased region" description="Basic and acidic residues" evidence="8">
    <location>
        <begin position="1"/>
        <end position="20"/>
    </location>
</feature>
<protein>
    <recommendedName>
        <fullName evidence="7">Kinase</fullName>
        <ecNumber evidence="7">2.7.-.-</ecNumber>
    </recommendedName>
</protein>
<keyword evidence="4 7" id="KW-0418">Kinase</keyword>
<feature type="region of interest" description="Disordered" evidence="8">
    <location>
        <begin position="1"/>
        <end position="113"/>
    </location>
</feature>
<reference evidence="9" key="2">
    <citation type="submission" date="2025-08" db="UniProtKB">
        <authorList>
            <consortium name="Ensembl"/>
        </authorList>
    </citation>
    <scope>IDENTIFICATION</scope>
</reference>
<feature type="region of interest" description="Disordered" evidence="8">
    <location>
        <begin position="125"/>
        <end position="234"/>
    </location>
</feature>
<reference evidence="9 10" key="1">
    <citation type="submission" date="2022-01" db="EMBL/GenBank/DDBJ databases">
        <title>A chromosome-scale genome assembly of the false clownfish, Amphiprion ocellaris.</title>
        <authorList>
            <person name="Ryu T."/>
        </authorList>
    </citation>
    <scope>NUCLEOTIDE SEQUENCE [LARGE SCALE GENOMIC DNA]</scope>
</reference>
<dbReference type="EC" id="2.7.-.-" evidence="7"/>
<keyword evidence="10" id="KW-1185">Reference proteome</keyword>
<dbReference type="GO" id="GO:0005737">
    <property type="term" value="C:cytoplasm"/>
    <property type="evidence" value="ECO:0007669"/>
    <property type="project" value="TreeGrafter"/>
</dbReference>
<evidence type="ECO:0000256" key="6">
    <source>
        <dbReference type="ARBA" id="ARBA00051963"/>
    </source>
</evidence>
<dbReference type="GO" id="GO:0005634">
    <property type="term" value="C:nucleus"/>
    <property type="evidence" value="ECO:0007669"/>
    <property type="project" value="TreeGrafter"/>
</dbReference>
<accession>A0AAQ6AJC3</accession>
<dbReference type="Ensembl" id="ENSAOCT00000051362.1">
    <property type="protein sequence ID" value="ENSAOCP00000077319.1"/>
    <property type="gene ID" value="ENSAOCG00000028423.1"/>
</dbReference>
<sequence length="586" mass="66199">MDTTDENHTEGVKTERKNEQTWESDSCTRLSDETHQHLSISEGPSSSCRGVRVRSRPKLHSTKSFPPYSQCIGGLGEDGEWDDEEDSESGMVLQPNVREKIQNTERKKELTSRWARDGMKAKWRWRRTERLGGSYEGDTDGWDRGRWSGKRRVEEAGKGKGHEDEQSGDGEGKHWRGRKSSFEKGRNKEEVEERGSSSAVEGEDRGETREGEDEETEDLPGLTGGSTTHQWSSPHPILSKLLHSSSSSSCSSINFSSAESDEVFSEGEDAASKRKTFRKCHSWKTFLTMMHWSLARQSSWVQLAGHQGNFQLSKGGEVLKLYSEVEAKCLDCLMRDPLRPFVPQYHGLVTRGESCYIRLEDLLSGLRKPVIMDCKMGVRTYQEEELIKSRTKATLRSDMYQKMVKIDPSAPSAEEHAQNGVTKWRYLQWRDSTSSTSTLGFRIEGIMMEDTSVQRDFRKIQTLGQVTEALLYFTGGQLETLRAYHSRLLALSDALKNSPFFRTHEVIGSSLLFVHDHSKASVWMIDFGKTTPLADGRELRHNVPWVEGSREDGYLIGLTSLITSLSQAISVASWQQDGGCGEEKTV</sequence>
<keyword evidence="5" id="KW-0067">ATP-binding</keyword>
<feature type="compositionally biased region" description="Basic residues" evidence="8">
    <location>
        <begin position="51"/>
        <end position="61"/>
    </location>
</feature>
<dbReference type="PANTHER" id="PTHR12400:SF77">
    <property type="entry name" value="KINASE"/>
    <property type="match status" value="1"/>
</dbReference>
<keyword evidence="2 7" id="KW-0808">Transferase</keyword>
<name>A0AAQ6AJC3_AMPOC</name>
<feature type="compositionally biased region" description="Basic and acidic residues" evidence="8">
    <location>
        <begin position="97"/>
        <end position="113"/>
    </location>
</feature>
<keyword evidence="3" id="KW-0547">Nucleotide-binding</keyword>
<dbReference type="GeneTree" id="ENSGT00940000156764"/>
<evidence type="ECO:0000256" key="4">
    <source>
        <dbReference type="ARBA" id="ARBA00022777"/>
    </source>
</evidence>
<dbReference type="InterPro" id="IPR038286">
    <property type="entry name" value="IPK_sf"/>
</dbReference>
<evidence type="ECO:0000256" key="7">
    <source>
        <dbReference type="RuleBase" id="RU363090"/>
    </source>
</evidence>
<dbReference type="GO" id="GO:0005524">
    <property type="term" value="F:ATP binding"/>
    <property type="evidence" value="ECO:0007669"/>
    <property type="project" value="UniProtKB-KW"/>
</dbReference>
<dbReference type="GO" id="GO:0000828">
    <property type="term" value="F:inositol hexakisphosphate kinase activity"/>
    <property type="evidence" value="ECO:0007669"/>
    <property type="project" value="TreeGrafter"/>
</dbReference>